<protein>
    <submittedName>
        <fullName evidence="1">NRDE family protein</fullName>
    </submittedName>
</protein>
<dbReference type="RefSeq" id="WP_270685775.1">
    <property type="nucleotide sequence ID" value="NZ_JAQFWQ010000027.1"/>
</dbReference>
<dbReference type="PANTHER" id="PTHR17985">
    <property type="entry name" value="SER/THR-RICH PROTEIN T10 IN DGCR REGION"/>
    <property type="match status" value="1"/>
</dbReference>
<accession>A0ABT4U2Z9</accession>
<evidence type="ECO:0000313" key="2">
    <source>
        <dbReference type="Proteomes" id="UP001527866"/>
    </source>
</evidence>
<gene>
    <name evidence="1" type="ORF">O4J56_11820</name>
</gene>
<proteinExistence type="predicted"/>
<reference evidence="1 2" key="1">
    <citation type="submission" date="2023-01" db="EMBL/GenBank/DDBJ databases">
        <title>Draft genome sequence of Nocardiopsis sp. RSe5-2 isolated from halophytes.</title>
        <authorList>
            <person name="Duangmal K."/>
            <person name="Chantavorakit T."/>
        </authorList>
    </citation>
    <scope>NUCLEOTIDE SEQUENCE [LARGE SCALE GENOMIC DNA]</scope>
    <source>
        <strain evidence="1 2">RSe5-2</strain>
    </source>
</reference>
<sequence>MCTVITGFDPSAPVPLVLAAVRDELLLRPWEPPARHWPDHPGLVGGRDTEAGGTWLAVGTGAGARVCAVLNAAPRGGSEDEPPVRTVPPEARLSRGRLPLLGADGGADAAAGEDLARYEPFHLVVADPSGGAVLTWDGRELRREPLPAGVSVVTNSGLDARAPRAVRHAPAFGASRPAPGAGDLEAAREPEEVWGAWPRLLDAGVRGPARTGGYGAGKDDPASLAARVELGPDRVWATSSMALAAVAREGARMAFSAEPGTPEAWRMVDEVR</sequence>
<keyword evidence="2" id="KW-1185">Reference proteome</keyword>
<organism evidence="1 2">
    <name type="scientific">Nocardiopsis endophytica</name>
    <dbReference type="NCBI Taxonomy" id="3018445"/>
    <lineage>
        <taxon>Bacteria</taxon>
        <taxon>Bacillati</taxon>
        <taxon>Actinomycetota</taxon>
        <taxon>Actinomycetes</taxon>
        <taxon>Streptosporangiales</taxon>
        <taxon>Nocardiopsidaceae</taxon>
        <taxon>Nocardiopsis</taxon>
    </lineage>
</organism>
<dbReference type="Proteomes" id="UP001527866">
    <property type="component" value="Unassembled WGS sequence"/>
</dbReference>
<dbReference type="EMBL" id="JAQFWQ010000027">
    <property type="protein sequence ID" value="MDA2811321.1"/>
    <property type="molecule type" value="Genomic_DNA"/>
</dbReference>
<dbReference type="Pfam" id="PF05742">
    <property type="entry name" value="TANGO2"/>
    <property type="match status" value="1"/>
</dbReference>
<dbReference type="InterPro" id="IPR008551">
    <property type="entry name" value="TANGO2"/>
</dbReference>
<comment type="caution">
    <text evidence="1">The sequence shown here is derived from an EMBL/GenBank/DDBJ whole genome shotgun (WGS) entry which is preliminary data.</text>
</comment>
<evidence type="ECO:0000313" key="1">
    <source>
        <dbReference type="EMBL" id="MDA2811321.1"/>
    </source>
</evidence>
<name>A0ABT4U2Z9_9ACTN</name>
<dbReference type="PANTHER" id="PTHR17985:SF8">
    <property type="entry name" value="TRANSPORT AND GOLGI ORGANIZATION PROTEIN 2 HOMOLOG"/>
    <property type="match status" value="1"/>
</dbReference>